<accession>A0A8J8NJE4</accession>
<dbReference type="GO" id="GO:0016018">
    <property type="term" value="F:cyclosporin A binding"/>
    <property type="evidence" value="ECO:0007669"/>
    <property type="project" value="TreeGrafter"/>
</dbReference>
<evidence type="ECO:0000313" key="6">
    <source>
        <dbReference type="EMBL" id="TNV75596.1"/>
    </source>
</evidence>
<evidence type="ECO:0000256" key="3">
    <source>
        <dbReference type="ARBA" id="ARBA00023235"/>
    </source>
</evidence>
<dbReference type="Pfam" id="PF00160">
    <property type="entry name" value="Pro_isomerase"/>
    <property type="match status" value="1"/>
</dbReference>
<dbReference type="Proteomes" id="UP000785679">
    <property type="component" value="Unassembled WGS sequence"/>
</dbReference>
<feature type="domain" description="PPIase cyclophilin-type" evidence="5">
    <location>
        <begin position="26"/>
        <end position="184"/>
    </location>
</feature>
<name>A0A8J8NJE4_HALGN</name>
<evidence type="ECO:0000256" key="4">
    <source>
        <dbReference type="RuleBase" id="RU363019"/>
    </source>
</evidence>
<dbReference type="GO" id="GO:0003755">
    <property type="term" value="F:peptidyl-prolyl cis-trans isomerase activity"/>
    <property type="evidence" value="ECO:0007669"/>
    <property type="project" value="UniProtKB-UniRule"/>
</dbReference>
<dbReference type="AlphaFoldDB" id="A0A8J8NJE4"/>
<proteinExistence type="inferred from homology"/>
<sequence>MRLYQARTALFSTLNNYRDPKNPQVFLTVSRDGKPLGQLVFELYANHNPKTAENFRSLCAGDNQKGYTYKKSHFHRVITDFMAQGGDFTHGNGTGGLSIYGAKFADENMRLRHYKRGLLSMANAGPNTNGSQFFITFKPTDWLDGYHCVFGELIQGEDVLKQIELAGSRSGATSSKIVIEDCGEVVKHAEAAK</sequence>
<dbReference type="Gene3D" id="2.40.100.10">
    <property type="entry name" value="Cyclophilin-like"/>
    <property type="match status" value="1"/>
</dbReference>
<evidence type="ECO:0000313" key="7">
    <source>
        <dbReference type="Proteomes" id="UP000785679"/>
    </source>
</evidence>
<dbReference type="PROSITE" id="PS00170">
    <property type="entry name" value="CSA_PPIASE_1"/>
    <property type="match status" value="1"/>
</dbReference>
<keyword evidence="3 4" id="KW-0413">Isomerase</keyword>
<comment type="caution">
    <text evidence="6">The sequence shown here is derived from an EMBL/GenBank/DDBJ whole genome shotgun (WGS) entry which is preliminary data.</text>
</comment>
<dbReference type="InterPro" id="IPR024936">
    <property type="entry name" value="Cyclophilin-type_PPIase"/>
</dbReference>
<comment type="catalytic activity">
    <reaction evidence="1 4">
        <text>[protein]-peptidylproline (omega=180) = [protein]-peptidylproline (omega=0)</text>
        <dbReference type="Rhea" id="RHEA:16237"/>
        <dbReference type="Rhea" id="RHEA-COMP:10747"/>
        <dbReference type="Rhea" id="RHEA-COMP:10748"/>
        <dbReference type="ChEBI" id="CHEBI:83833"/>
        <dbReference type="ChEBI" id="CHEBI:83834"/>
        <dbReference type="EC" id="5.2.1.8"/>
    </reaction>
</comment>
<protein>
    <recommendedName>
        <fullName evidence="4">Peptidyl-prolyl cis-trans isomerase</fullName>
        <shortName evidence="4">PPIase</shortName>
        <ecNumber evidence="4">5.2.1.8</ecNumber>
    </recommendedName>
</protein>
<organism evidence="6 7">
    <name type="scientific">Halteria grandinella</name>
    <dbReference type="NCBI Taxonomy" id="5974"/>
    <lineage>
        <taxon>Eukaryota</taxon>
        <taxon>Sar</taxon>
        <taxon>Alveolata</taxon>
        <taxon>Ciliophora</taxon>
        <taxon>Intramacronucleata</taxon>
        <taxon>Spirotrichea</taxon>
        <taxon>Stichotrichia</taxon>
        <taxon>Sporadotrichida</taxon>
        <taxon>Halteriidae</taxon>
        <taxon>Halteria</taxon>
    </lineage>
</organism>
<dbReference type="PRINTS" id="PR00153">
    <property type="entry name" value="CSAPPISMRASE"/>
</dbReference>
<gene>
    <name evidence="6" type="ORF">FGO68_gene4031</name>
</gene>
<dbReference type="FunFam" id="2.40.100.10:FF:000013">
    <property type="entry name" value="Peptidyl-prolyl cis-trans isomerase"/>
    <property type="match status" value="1"/>
</dbReference>
<evidence type="ECO:0000256" key="2">
    <source>
        <dbReference type="ARBA" id="ARBA00023110"/>
    </source>
</evidence>
<dbReference type="PANTHER" id="PTHR11071:SF561">
    <property type="entry name" value="PEPTIDYL-PROLYL CIS-TRANS ISOMERASE D-RELATED"/>
    <property type="match status" value="1"/>
</dbReference>
<keyword evidence="2 4" id="KW-0697">Rotamase</keyword>
<evidence type="ECO:0000259" key="5">
    <source>
        <dbReference type="PROSITE" id="PS50072"/>
    </source>
</evidence>
<dbReference type="SUPFAM" id="SSF50891">
    <property type="entry name" value="Cyclophilin-like"/>
    <property type="match status" value="1"/>
</dbReference>
<dbReference type="OrthoDB" id="193499at2759"/>
<dbReference type="PROSITE" id="PS50072">
    <property type="entry name" value="CSA_PPIASE_2"/>
    <property type="match status" value="1"/>
</dbReference>
<dbReference type="PANTHER" id="PTHR11071">
    <property type="entry name" value="PEPTIDYL-PROLYL CIS-TRANS ISOMERASE"/>
    <property type="match status" value="1"/>
</dbReference>
<reference evidence="6" key="1">
    <citation type="submission" date="2019-06" db="EMBL/GenBank/DDBJ databases">
        <authorList>
            <person name="Zheng W."/>
        </authorList>
    </citation>
    <scope>NUCLEOTIDE SEQUENCE</scope>
    <source>
        <strain evidence="6">QDHG01</strain>
    </source>
</reference>
<dbReference type="GO" id="GO:0006457">
    <property type="term" value="P:protein folding"/>
    <property type="evidence" value="ECO:0007669"/>
    <property type="project" value="InterPro"/>
</dbReference>
<comment type="function">
    <text evidence="4">PPIases accelerate the folding of proteins. It catalyzes the cis-trans isomerization of proline imidic peptide bonds in oligopeptides.</text>
</comment>
<keyword evidence="7" id="KW-1185">Reference proteome</keyword>
<dbReference type="PIRSF" id="PIRSF001467">
    <property type="entry name" value="Peptidylpro_ismrse"/>
    <property type="match status" value="1"/>
</dbReference>
<dbReference type="InterPro" id="IPR020892">
    <property type="entry name" value="Cyclophilin-type_PPIase_CS"/>
</dbReference>
<dbReference type="InterPro" id="IPR002130">
    <property type="entry name" value="Cyclophilin-type_PPIase_dom"/>
</dbReference>
<dbReference type="EMBL" id="RRYP01015233">
    <property type="protein sequence ID" value="TNV75596.1"/>
    <property type="molecule type" value="Genomic_DNA"/>
</dbReference>
<dbReference type="GO" id="GO:0005737">
    <property type="term" value="C:cytoplasm"/>
    <property type="evidence" value="ECO:0007669"/>
    <property type="project" value="TreeGrafter"/>
</dbReference>
<dbReference type="EC" id="5.2.1.8" evidence="4"/>
<evidence type="ECO:0000256" key="1">
    <source>
        <dbReference type="ARBA" id="ARBA00000971"/>
    </source>
</evidence>
<dbReference type="InterPro" id="IPR029000">
    <property type="entry name" value="Cyclophilin-like_dom_sf"/>
</dbReference>
<comment type="similarity">
    <text evidence="4">Belongs to the cyclophilin-type PPIase family.</text>
</comment>